<organism evidence="1 2">
    <name type="scientific">Erwinia tracheiphila</name>
    <dbReference type="NCBI Taxonomy" id="65700"/>
    <lineage>
        <taxon>Bacteria</taxon>
        <taxon>Pseudomonadati</taxon>
        <taxon>Pseudomonadota</taxon>
        <taxon>Gammaproteobacteria</taxon>
        <taxon>Enterobacterales</taxon>
        <taxon>Erwiniaceae</taxon>
        <taxon>Erwinia</taxon>
    </lineage>
</organism>
<sequence>MRVIVHGLVIAPGCGVRYPDSTKYLYGLLLAVQQPFRCIPGLCLGLPLLAKQVTGVLLFIECHRKPGECQNADSTIHNQHHVT</sequence>
<reference evidence="1 2" key="1">
    <citation type="submission" date="2016-01" db="EMBL/GenBank/DDBJ databases">
        <authorList>
            <person name="Oliw E.H."/>
        </authorList>
    </citation>
    <scope>NUCLEOTIDE SEQUENCE [LARGE SCALE GENOMIC DNA]</scope>
    <source>
        <strain evidence="1 2">MDcuke</strain>
    </source>
</reference>
<evidence type="ECO:0000313" key="2">
    <source>
        <dbReference type="Proteomes" id="UP000264980"/>
    </source>
</evidence>
<evidence type="ECO:0000313" key="1">
    <source>
        <dbReference type="EMBL" id="AXF77749.1"/>
    </source>
</evidence>
<protein>
    <submittedName>
        <fullName evidence="1">Uncharacterized protein</fullName>
    </submittedName>
</protein>
<dbReference type="EMBL" id="CP013970">
    <property type="protein sequence ID" value="AXF77749.1"/>
    <property type="molecule type" value="Genomic_DNA"/>
</dbReference>
<gene>
    <name evidence="1" type="ORF">AV903_19620</name>
</gene>
<proteinExistence type="predicted"/>
<name>A0A345CWD2_9GAMM</name>
<dbReference type="AlphaFoldDB" id="A0A345CWD2"/>
<dbReference type="Proteomes" id="UP000264980">
    <property type="component" value="Chromosome"/>
</dbReference>
<accession>A0A345CWD2</accession>